<accession>A0A833NXQ1</accession>
<evidence type="ECO:0000313" key="2">
    <source>
        <dbReference type="Proteomes" id="UP000488506"/>
    </source>
</evidence>
<proteinExistence type="predicted"/>
<name>A0A833NXQ1_UNCSA</name>
<evidence type="ECO:0000313" key="1">
    <source>
        <dbReference type="EMBL" id="KAF0135238.1"/>
    </source>
</evidence>
<protein>
    <recommendedName>
        <fullName evidence="3">Asparagine synthetase domain-containing protein</fullName>
    </recommendedName>
</protein>
<dbReference type="EMBL" id="WPAF01000001">
    <property type="protein sequence ID" value="KAF0135238.1"/>
    <property type="molecule type" value="Genomic_DNA"/>
</dbReference>
<dbReference type="AlphaFoldDB" id="A0A833NXQ1"/>
<dbReference type="InterPro" id="IPR014729">
    <property type="entry name" value="Rossmann-like_a/b/a_fold"/>
</dbReference>
<reference evidence="1 2" key="1">
    <citation type="submission" date="2019-12" db="EMBL/GenBank/DDBJ databases">
        <authorList>
            <person name="Wolfe R."/>
            <person name="Danczak R."/>
            <person name="Wilkins M."/>
        </authorList>
    </citation>
    <scope>NUCLEOTIDE SEQUENCE [LARGE SCALE GENOMIC DNA]</scope>
    <source>
        <strain evidence="1">X2_MaxBin.013</strain>
    </source>
</reference>
<dbReference type="InterPro" id="IPR029055">
    <property type="entry name" value="Ntn_hydrolases_N"/>
</dbReference>
<sequence length="642" mass="74220">MKRLRVIIQKDSVSKYQHKDDANLENIYVSPHCIIQGDSAVFQIKKEGRICALLLGRVLGIRGSGWSMHPLNERTNDFKEFVCSHSVDQIIPKIEGRFILIKFDDNGKLEIGCDRYSQIDFYYQRLENGIIFATDLDLLPFKNDKIKYDQSAIAHSLYIYGFRPPKKQTIYQEVKRLGVGEVAVCHEGQVNFGQLPPRIFPTKKYDIEDLKDYSGILLDAINLRSSSAGNIVYLSSGWDSTSILASLVKLHGAKKVRAIIGRMNFSEKGVFNPYEIERAQAVSDYYGVKLEIVDLDYYRRGPEITEKLKPFMRGQMLMSMALYLHSELASYVAQTFNGEAVFCGEASDGAHNFGFAQMMTVLDHPVLEFREYSDKMATYLFGPTFLRSIWEGTFRDDSVFNFLKQRYGNVIFDDPAHDRVGQTQQLLASLFIRDKRFPFMSLKNSKLFTEKGRFMYADEMSRNYLLEAAQNITLETLYSWYIFLYNSFHWNGGTVATLDATADEFGFNMNLPYRDSRIQDFLAAMPESFGRGLEMKPTKYPQKWMLEHCVDYPFHLQVGPHSYLYDRDPDFNPSAELHFRSSFTPEYKKNMGQRKYREFCCPDNFDLGYFDQIVDHYLDGKEVLAERNDLSNLIYFSGMGSF</sequence>
<dbReference type="Gene3D" id="3.40.50.620">
    <property type="entry name" value="HUPs"/>
    <property type="match status" value="1"/>
</dbReference>
<organism evidence="1 2">
    <name type="scientific">Candidatus Saganbacteria bacterium</name>
    <dbReference type="NCBI Taxonomy" id="2575572"/>
    <lineage>
        <taxon>Bacteria</taxon>
        <taxon>Bacillati</taxon>
        <taxon>Saganbacteria</taxon>
    </lineage>
</organism>
<gene>
    <name evidence="1" type="ORF">FD145_64</name>
</gene>
<comment type="caution">
    <text evidence="1">The sequence shown here is derived from an EMBL/GenBank/DDBJ whole genome shotgun (WGS) entry which is preliminary data.</text>
</comment>
<dbReference type="SUPFAM" id="SSF52402">
    <property type="entry name" value="Adenine nucleotide alpha hydrolases-like"/>
    <property type="match status" value="1"/>
</dbReference>
<evidence type="ECO:0008006" key="3">
    <source>
        <dbReference type="Google" id="ProtNLM"/>
    </source>
</evidence>
<dbReference type="Proteomes" id="UP000488506">
    <property type="component" value="Unassembled WGS sequence"/>
</dbReference>
<dbReference type="SUPFAM" id="SSF56235">
    <property type="entry name" value="N-terminal nucleophile aminohydrolases (Ntn hydrolases)"/>
    <property type="match status" value="1"/>
</dbReference>